<comment type="caution">
    <text evidence="1">The sequence shown here is derived from an EMBL/GenBank/DDBJ whole genome shotgun (WGS) entry which is preliminary data.</text>
</comment>
<dbReference type="Proteomes" id="UP000580250">
    <property type="component" value="Unassembled WGS sequence"/>
</dbReference>
<name>A0A6V7TQR5_MELEN</name>
<gene>
    <name evidence="1" type="ORF">MENT_LOCUS3161</name>
</gene>
<proteinExistence type="predicted"/>
<dbReference type="AlphaFoldDB" id="A0A6V7TQR5"/>
<accession>A0A6V7TQR5</accession>
<evidence type="ECO:0000313" key="2">
    <source>
        <dbReference type="Proteomes" id="UP000580250"/>
    </source>
</evidence>
<reference evidence="1 2" key="1">
    <citation type="submission" date="2020-08" db="EMBL/GenBank/DDBJ databases">
        <authorList>
            <person name="Koutsovoulos G."/>
            <person name="Danchin GJ E."/>
        </authorList>
    </citation>
    <scope>NUCLEOTIDE SEQUENCE [LARGE SCALE GENOMIC DNA]</scope>
</reference>
<dbReference type="EMBL" id="CAJEWN010000010">
    <property type="protein sequence ID" value="CAD2131063.1"/>
    <property type="molecule type" value="Genomic_DNA"/>
</dbReference>
<sequence length="40" mass="4798">MNLLGFQLECLLIRLKYRREAAEFIEEMAERLNHNIPQHG</sequence>
<protein>
    <submittedName>
        <fullName evidence="1">Uncharacterized protein</fullName>
    </submittedName>
</protein>
<evidence type="ECO:0000313" key="1">
    <source>
        <dbReference type="EMBL" id="CAD2131063.1"/>
    </source>
</evidence>
<organism evidence="1 2">
    <name type="scientific">Meloidogyne enterolobii</name>
    <name type="common">Root-knot nematode worm</name>
    <name type="synonym">Meloidogyne mayaguensis</name>
    <dbReference type="NCBI Taxonomy" id="390850"/>
    <lineage>
        <taxon>Eukaryota</taxon>
        <taxon>Metazoa</taxon>
        <taxon>Ecdysozoa</taxon>
        <taxon>Nematoda</taxon>
        <taxon>Chromadorea</taxon>
        <taxon>Rhabditida</taxon>
        <taxon>Tylenchina</taxon>
        <taxon>Tylenchomorpha</taxon>
        <taxon>Tylenchoidea</taxon>
        <taxon>Meloidogynidae</taxon>
        <taxon>Meloidogyninae</taxon>
        <taxon>Meloidogyne</taxon>
    </lineage>
</organism>